<name>A0ACB8TUR5_9APHY</name>
<proteinExistence type="predicted"/>
<evidence type="ECO:0000313" key="2">
    <source>
        <dbReference type="Proteomes" id="UP001055072"/>
    </source>
</evidence>
<accession>A0ACB8TUR5</accession>
<sequence length="293" mass="31934">MSEIRPQASQQQSLNKSQAKAQGKDQQQKLKGGARPRGLPSDSPELRLSKTVTWVLRHGAASEGLTMRTDGYVRVDDLLKIPKLQGLDFAALEKIVQDDKKGRFNLVQESETAKDGNISPIWWIRANQGHSIKTIEVEVTPVKSRADIPSGSAVHGTSRKAWETISTDVPPAQQGLSKMKRNHIHLAQGLPGTGVLSGMRRSSSIFIYIDLENALRAGLKFYLSANGVVLSEGDSHGFIPPQFFQRVEDSKGNALPDWQPTPAGEIVRGKVDSLPSSGDKVAELGDRAEDLSL</sequence>
<dbReference type="Proteomes" id="UP001055072">
    <property type="component" value="Unassembled WGS sequence"/>
</dbReference>
<reference evidence="1" key="1">
    <citation type="journal article" date="2021" name="Environ. Microbiol.">
        <title>Gene family expansions and transcriptome signatures uncover fungal adaptations to wood decay.</title>
        <authorList>
            <person name="Hage H."/>
            <person name="Miyauchi S."/>
            <person name="Viragh M."/>
            <person name="Drula E."/>
            <person name="Min B."/>
            <person name="Chaduli D."/>
            <person name="Navarro D."/>
            <person name="Favel A."/>
            <person name="Norest M."/>
            <person name="Lesage-Meessen L."/>
            <person name="Balint B."/>
            <person name="Merenyi Z."/>
            <person name="de Eugenio L."/>
            <person name="Morin E."/>
            <person name="Martinez A.T."/>
            <person name="Baldrian P."/>
            <person name="Stursova M."/>
            <person name="Martinez M.J."/>
            <person name="Novotny C."/>
            <person name="Magnuson J.K."/>
            <person name="Spatafora J.W."/>
            <person name="Maurice S."/>
            <person name="Pangilinan J."/>
            <person name="Andreopoulos W."/>
            <person name="LaButti K."/>
            <person name="Hundley H."/>
            <person name="Na H."/>
            <person name="Kuo A."/>
            <person name="Barry K."/>
            <person name="Lipzen A."/>
            <person name="Henrissat B."/>
            <person name="Riley R."/>
            <person name="Ahrendt S."/>
            <person name="Nagy L.G."/>
            <person name="Grigoriev I.V."/>
            <person name="Martin F."/>
            <person name="Rosso M.N."/>
        </authorList>
    </citation>
    <scope>NUCLEOTIDE SEQUENCE</scope>
    <source>
        <strain evidence="1">CBS 384.51</strain>
    </source>
</reference>
<organism evidence="1 2">
    <name type="scientific">Irpex rosettiformis</name>
    <dbReference type="NCBI Taxonomy" id="378272"/>
    <lineage>
        <taxon>Eukaryota</taxon>
        <taxon>Fungi</taxon>
        <taxon>Dikarya</taxon>
        <taxon>Basidiomycota</taxon>
        <taxon>Agaricomycotina</taxon>
        <taxon>Agaricomycetes</taxon>
        <taxon>Polyporales</taxon>
        <taxon>Irpicaceae</taxon>
        <taxon>Irpex</taxon>
    </lineage>
</organism>
<keyword evidence="2" id="KW-1185">Reference proteome</keyword>
<dbReference type="EMBL" id="MU274928">
    <property type="protein sequence ID" value="KAI0085740.1"/>
    <property type="molecule type" value="Genomic_DNA"/>
</dbReference>
<protein>
    <submittedName>
        <fullName evidence="1">KptA family-domain-containing protein</fullName>
    </submittedName>
</protein>
<gene>
    <name evidence="1" type="ORF">BDY19DRAFT_895926</name>
</gene>
<evidence type="ECO:0000313" key="1">
    <source>
        <dbReference type="EMBL" id="KAI0085740.1"/>
    </source>
</evidence>
<comment type="caution">
    <text evidence="1">The sequence shown here is derived from an EMBL/GenBank/DDBJ whole genome shotgun (WGS) entry which is preliminary data.</text>
</comment>